<keyword evidence="2" id="KW-1185">Reference proteome</keyword>
<evidence type="ECO:0000313" key="2">
    <source>
        <dbReference type="Proteomes" id="UP000015241"/>
    </source>
</evidence>
<dbReference type="Pfam" id="PF18758">
    <property type="entry name" value="KDZ"/>
    <property type="match status" value="1"/>
</dbReference>
<sequence>MAHSKTSLAGMVPAFHGHGHNCGCQMHWHPMYMEGVSKEDFEGCEQCFSNTNGLASGTRLATPFHWCQVIEEHFKFLDEQKHSELGNFIFNNYWQALGIISKSLAVLAVLCSQLSIATMDLEHYLEEEQEYHQTQKPEPPKAAQEIEYMDILKRLADAHTKKARAAEESAKIDIYISQGFSKGNITAIKRNHTITVCKYVLLEDECRALEDELDIAERWTPGTADYEMAIKQLAVRQYQKAVDDLEHLVVQRLFELTKLRMSGTGYKLREKIGKALKA</sequence>
<dbReference type="eggNOG" id="ENOG502SKEZ">
    <property type="taxonomic scope" value="Eukaryota"/>
</dbReference>
<dbReference type="HOGENOM" id="CLU_056797_0_0_1"/>
<name>S8EIA7_FOMSC</name>
<dbReference type="InterPro" id="IPR040521">
    <property type="entry name" value="KDZ"/>
</dbReference>
<reference evidence="1 2" key="1">
    <citation type="journal article" date="2012" name="Science">
        <title>The Paleozoic origin of enzymatic lignin decomposition reconstructed from 31 fungal genomes.</title>
        <authorList>
            <person name="Floudas D."/>
            <person name="Binder M."/>
            <person name="Riley R."/>
            <person name="Barry K."/>
            <person name="Blanchette R.A."/>
            <person name="Henrissat B."/>
            <person name="Martinez A.T."/>
            <person name="Otillar R."/>
            <person name="Spatafora J.W."/>
            <person name="Yadav J.S."/>
            <person name="Aerts A."/>
            <person name="Benoit I."/>
            <person name="Boyd A."/>
            <person name="Carlson A."/>
            <person name="Copeland A."/>
            <person name="Coutinho P.M."/>
            <person name="de Vries R.P."/>
            <person name="Ferreira P."/>
            <person name="Findley K."/>
            <person name="Foster B."/>
            <person name="Gaskell J."/>
            <person name="Glotzer D."/>
            <person name="Gorecki P."/>
            <person name="Heitman J."/>
            <person name="Hesse C."/>
            <person name="Hori C."/>
            <person name="Igarashi K."/>
            <person name="Jurgens J.A."/>
            <person name="Kallen N."/>
            <person name="Kersten P."/>
            <person name="Kohler A."/>
            <person name="Kuees U."/>
            <person name="Kumar T.K.A."/>
            <person name="Kuo A."/>
            <person name="LaButti K."/>
            <person name="Larrondo L.F."/>
            <person name="Lindquist E."/>
            <person name="Ling A."/>
            <person name="Lombard V."/>
            <person name="Lucas S."/>
            <person name="Lundell T."/>
            <person name="Martin R."/>
            <person name="McLaughlin D.J."/>
            <person name="Morgenstern I."/>
            <person name="Morin E."/>
            <person name="Murat C."/>
            <person name="Nagy L.G."/>
            <person name="Nolan M."/>
            <person name="Ohm R.A."/>
            <person name="Patyshakuliyeva A."/>
            <person name="Rokas A."/>
            <person name="Ruiz-Duenas F.J."/>
            <person name="Sabat G."/>
            <person name="Salamov A."/>
            <person name="Samejima M."/>
            <person name="Schmutz J."/>
            <person name="Slot J.C."/>
            <person name="St John F."/>
            <person name="Stenlid J."/>
            <person name="Sun H."/>
            <person name="Sun S."/>
            <person name="Syed K."/>
            <person name="Tsang A."/>
            <person name="Wiebenga A."/>
            <person name="Young D."/>
            <person name="Pisabarro A."/>
            <person name="Eastwood D.C."/>
            <person name="Martin F."/>
            <person name="Cullen D."/>
            <person name="Grigoriev I.V."/>
            <person name="Hibbett D.S."/>
        </authorList>
    </citation>
    <scope>NUCLEOTIDE SEQUENCE</scope>
    <source>
        <strain evidence="2">FP-58527</strain>
    </source>
</reference>
<gene>
    <name evidence="1" type="ORF">FOMPIDRAFT_1045565</name>
</gene>
<accession>S8EIA7</accession>
<organism evidence="1 2">
    <name type="scientific">Fomitopsis schrenkii</name>
    <name type="common">Brown rot fungus</name>
    <dbReference type="NCBI Taxonomy" id="2126942"/>
    <lineage>
        <taxon>Eukaryota</taxon>
        <taxon>Fungi</taxon>
        <taxon>Dikarya</taxon>
        <taxon>Basidiomycota</taxon>
        <taxon>Agaricomycotina</taxon>
        <taxon>Agaricomycetes</taxon>
        <taxon>Polyporales</taxon>
        <taxon>Fomitopsis</taxon>
    </lineage>
</organism>
<proteinExistence type="predicted"/>
<dbReference type="AlphaFoldDB" id="S8EIA7"/>
<dbReference type="STRING" id="743788.S8EIA7"/>
<dbReference type="OrthoDB" id="3251205at2759"/>
<dbReference type="EMBL" id="KE504125">
    <property type="protein sequence ID" value="EPT04892.1"/>
    <property type="molecule type" value="Genomic_DNA"/>
</dbReference>
<dbReference type="InParanoid" id="S8EIA7"/>
<protein>
    <submittedName>
        <fullName evidence="1">Uncharacterized protein</fullName>
    </submittedName>
</protein>
<dbReference type="Proteomes" id="UP000015241">
    <property type="component" value="Unassembled WGS sequence"/>
</dbReference>
<evidence type="ECO:0000313" key="1">
    <source>
        <dbReference type="EMBL" id="EPT04892.1"/>
    </source>
</evidence>